<accession>A0AAD4BZG0</accession>
<proteinExistence type="predicted"/>
<evidence type="ECO:0000313" key="1">
    <source>
        <dbReference type="EMBL" id="KAF8444473.1"/>
    </source>
</evidence>
<evidence type="ECO:0000313" key="2">
    <source>
        <dbReference type="Proteomes" id="UP001194468"/>
    </source>
</evidence>
<sequence length="120" mass="13434">MSNAAMPCEMVEKEFRVRFVSSSPHATPLELMHGFRDSLRKAAETGVLAWDSKYQEEIMLIPYDLFYTGDNPMQAEECSHGGLKCNFFCRTCKVGGTMVAKKTDEGYTSIFKGKSTVMGK</sequence>
<dbReference type="Proteomes" id="UP001194468">
    <property type="component" value="Unassembled WGS sequence"/>
</dbReference>
<organism evidence="1 2">
    <name type="scientific">Boletus edulis BED1</name>
    <dbReference type="NCBI Taxonomy" id="1328754"/>
    <lineage>
        <taxon>Eukaryota</taxon>
        <taxon>Fungi</taxon>
        <taxon>Dikarya</taxon>
        <taxon>Basidiomycota</taxon>
        <taxon>Agaricomycotina</taxon>
        <taxon>Agaricomycetes</taxon>
        <taxon>Agaricomycetidae</taxon>
        <taxon>Boletales</taxon>
        <taxon>Boletineae</taxon>
        <taxon>Boletaceae</taxon>
        <taxon>Boletoideae</taxon>
        <taxon>Boletus</taxon>
    </lineage>
</organism>
<dbReference type="AlphaFoldDB" id="A0AAD4BZG0"/>
<name>A0AAD4BZG0_BOLED</name>
<protein>
    <submittedName>
        <fullName evidence="1">Uncharacterized protein</fullName>
    </submittedName>
</protein>
<dbReference type="EMBL" id="WHUW01000006">
    <property type="protein sequence ID" value="KAF8444473.1"/>
    <property type="molecule type" value="Genomic_DNA"/>
</dbReference>
<gene>
    <name evidence="1" type="ORF">L210DRAFT_957942</name>
</gene>
<keyword evidence="2" id="KW-1185">Reference proteome</keyword>
<reference evidence="1" key="1">
    <citation type="submission" date="2019-10" db="EMBL/GenBank/DDBJ databases">
        <authorList>
            <consortium name="DOE Joint Genome Institute"/>
            <person name="Kuo A."/>
            <person name="Miyauchi S."/>
            <person name="Kiss E."/>
            <person name="Drula E."/>
            <person name="Kohler A."/>
            <person name="Sanchez-Garcia M."/>
            <person name="Andreopoulos B."/>
            <person name="Barry K.W."/>
            <person name="Bonito G."/>
            <person name="Buee M."/>
            <person name="Carver A."/>
            <person name="Chen C."/>
            <person name="Cichocki N."/>
            <person name="Clum A."/>
            <person name="Culley D."/>
            <person name="Crous P.W."/>
            <person name="Fauchery L."/>
            <person name="Girlanda M."/>
            <person name="Hayes R."/>
            <person name="Keri Z."/>
            <person name="LaButti K."/>
            <person name="Lipzen A."/>
            <person name="Lombard V."/>
            <person name="Magnuson J."/>
            <person name="Maillard F."/>
            <person name="Morin E."/>
            <person name="Murat C."/>
            <person name="Nolan M."/>
            <person name="Ohm R."/>
            <person name="Pangilinan J."/>
            <person name="Pereira M."/>
            <person name="Perotto S."/>
            <person name="Peter M."/>
            <person name="Riley R."/>
            <person name="Sitrit Y."/>
            <person name="Stielow B."/>
            <person name="Szollosi G."/>
            <person name="Zifcakova L."/>
            <person name="Stursova M."/>
            <person name="Spatafora J.W."/>
            <person name="Tedersoo L."/>
            <person name="Vaario L.-M."/>
            <person name="Yamada A."/>
            <person name="Yan M."/>
            <person name="Wang P."/>
            <person name="Xu J."/>
            <person name="Bruns T."/>
            <person name="Baldrian P."/>
            <person name="Vilgalys R."/>
            <person name="Henrissat B."/>
            <person name="Grigoriev I.V."/>
            <person name="Hibbett D."/>
            <person name="Nagy L.G."/>
            <person name="Martin F.M."/>
        </authorList>
    </citation>
    <scope>NUCLEOTIDE SEQUENCE</scope>
    <source>
        <strain evidence="1">BED1</strain>
    </source>
</reference>
<comment type="caution">
    <text evidence="1">The sequence shown here is derived from an EMBL/GenBank/DDBJ whole genome shotgun (WGS) entry which is preliminary data.</text>
</comment>
<reference evidence="1" key="2">
    <citation type="journal article" date="2020" name="Nat. Commun.">
        <title>Large-scale genome sequencing of mycorrhizal fungi provides insights into the early evolution of symbiotic traits.</title>
        <authorList>
            <person name="Miyauchi S."/>
            <person name="Kiss E."/>
            <person name="Kuo A."/>
            <person name="Drula E."/>
            <person name="Kohler A."/>
            <person name="Sanchez-Garcia M."/>
            <person name="Morin E."/>
            <person name="Andreopoulos B."/>
            <person name="Barry K.W."/>
            <person name="Bonito G."/>
            <person name="Buee M."/>
            <person name="Carver A."/>
            <person name="Chen C."/>
            <person name="Cichocki N."/>
            <person name="Clum A."/>
            <person name="Culley D."/>
            <person name="Crous P.W."/>
            <person name="Fauchery L."/>
            <person name="Girlanda M."/>
            <person name="Hayes R.D."/>
            <person name="Keri Z."/>
            <person name="LaButti K."/>
            <person name="Lipzen A."/>
            <person name="Lombard V."/>
            <person name="Magnuson J."/>
            <person name="Maillard F."/>
            <person name="Murat C."/>
            <person name="Nolan M."/>
            <person name="Ohm R.A."/>
            <person name="Pangilinan J."/>
            <person name="Pereira M.F."/>
            <person name="Perotto S."/>
            <person name="Peter M."/>
            <person name="Pfister S."/>
            <person name="Riley R."/>
            <person name="Sitrit Y."/>
            <person name="Stielow J.B."/>
            <person name="Szollosi G."/>
            <person name="Zifcakova L."/>
            <person name="Stursova M."/>
            <person name="Spatafora J.W."/>
            <person name="Tedersoo L."/>
            <person name="Vaario L.M."/>
            <person name="Yamada A."/>
            <person name="Yan M."/>
            <person name="Wang P."/>
            <person name="Xu J."/>
            <person name="Bruns T."/>
            <person name="Baldrian P."/>
            <person name="Vilgalys R."/>
            <person name="Dunand C."/>
            <person name="Henrissat B."/>
            <person name="Grigoriev I.V."/>
            <person name="Hibbett D."/>
            <person name="Nagy L.G."/>
            <person name="Martin F.M."/>
        </authorList>
    </citation>
    <scope>NUCLEOTIDE SEQUENCE</scope>
    <source>
        <strain evidence="1">BED1</strain>
    </source>
</reference>